<dbReference type="GO" id="GO:0008168">
    <property type="term" value="F:methyltransferase activity"/>
    <property type="evidence" value="ECO:0007669"/>
    <property type="project" value="UniProtKB-KW"/>
</dbReference>
<comment type="caution">
    <text evidence="1">The sequence shown here is derived from an EMBL/GenBank/DDBJ whole genome shotgun (WGS) entry which is preliminary data.</text>
</comment>
<dbReference type="Gene3D" id="3.40.50.150">
    <property type="entry name" value="Vaccinia Virus protein VP39"/>
    <property type="match status" value="1"/>
</dbReference>
<dbReference type="GO" id="GO:0032259">
    <property type="term" value="P:methylation"/>
    <property type="evidence" value="ECO:0007669"/>
    <property type="project" value="UniProtKB-KW"/>
</dbReference>
<accession>A0A7K2IY89</accession>
<gene>
    <name evidence="1" type="ORF">GTW20_21705</name>
</gene>
<dbReference type="EMBL" id="WWHY01000001">
    <property type="protein sequence ID" value="MYR34797.1"/>
    <property type="molecule type" value="Genomic_DNA"/>
</dbReference>
<evidence type="ECO:0000313" key="1">
    <source>
        <dbReference type="EMBL" id="MYR34797.1"/>
    </source>
</evidence>
<dbReference type="RefSeq" id="WP_017536489.1">
    <property type="nucleotide sequence ID" value="NZ_BAZE01000001.1"/>
</dbReference>
<reference evidence="1 2" key="1">
    <citation type="journal article" date="2019" name="Nat. Commun.">
        <title>The antimicrobial potential of Streptomyces from insect microbiomes.</title>
        <authorList>
            <person name="Chevrette M.G."/>
            <person name="Carlson C.M."/>
            <person name="Ortega H.E."/>
            <person name="Thomas C."/>
            <person name="Ananiev G.E."/>
            <person name="Barns K.J."/>
            <person name="Book A.J."/>
            <person name="Cagnazzo J."/>
            <person name="Carlos C."/>
            <person name="Flanigan W."/>
            <person name="Grubbs K.J."/>
            <person name="Horn H.A."/>
            <person name="Hoffmann F.M."/>
            <person name="Klassen J.L."/>
            <person name="Knack J.J."/>
            <person name="Lewin G.R."/>
            <person name="McDonald B.R."/>
            <person name="Muller L."/>
            <person name="Melo W.G.P."/>
            <person name="Pinto-Tomas A.A."/>
            <person name="Schmitz A."/>
            <person name="Wendt-Pienkowski E."/>
            <person name="Wildman S."/>
            <person name="Zhao M."/>
            <person name="Zhang F."/>
            <person name="Bugni T.S."/>
            <person name="Andes D.R."/>
            <person name="Pupo M.T."/>
            <person name="Currie C.R."/>
        </authorList>
    </citation>
    <scope>NUCLEOTIDE SEQUENCE [LARGE SCALE GENOMIC DNA]</scope>
    <source>
        <strain evidence="1 2">SID5840</strain>
    </source>
</reference>
<name>A0A7K2IY89_9ACTN</name>
<keyword evidence="1" id="KW-0808">Transferase</keyword>
<dbReference type="SUPFAM" id="SSF53335">
    <property type="entry name" value="S-adenosyl-L-methionine-dependent methyltransferases"/>
    <property type="match status" value="1"/>
</dbReference>
<dbReference type="Proteomes" id="UP000467124">
    <property type="component" value="Unassembled WGS sequence"/>
</dbReference>
<dbReference type="InterPro" id="IPR029063">
    <property type="entry name" value="SAM-dependent_MTases_sf"/>
</dbReference>
<dbReference type="AlphaFoldDB" id="A0A7K2IY89"/>
<dbReference type="CDD" id="cd02440">
    <property type="entry name" value="AdoMet_MTases"/>
    <property type="match status" value="1"/>
</dbReference>
<sequence length="240" mass="26300">MTPLLIDQLPPPLPAERIIELNRPKTDLHTLRHYSWNGWDFEVPPGVFVPGETSRMIHRRLLDDEIDVRGRSYAAMGVGLGVEAIVAGLRGASHVYALDVHPASVEATEAGYRRIVGDDGPGTLHLGVGNLFDPLPDGTRLDVITFNPPAVSRPVSEDPDVVRNVCAGAAVTDAFFSEIAERDLLAPGGEVHLIVSNTADLRHIIGHAVDEGFTAHVHHRHDWNDGVLTYLFRLTREDAR</sequence>
<evidence type="ECO:0000313" key="2">
    <source>
        <dbReference type="Proteomes" id="UP000467124"/>
    </source>
</evidence>
<dbReference type="GeneID" id="91389457"/>
<proteinExistence type="predicted"/>
<organism evidence="1 2">
    <name type="scientific">Nocardiopsis alba</name>
    <dbReference type="NCBI Taxonomy" id="53437"/>
    <lineage>
        <taxon>Bacteria</taxon>
        <taxon>Bacillati</taxon>
        <taxon>Actinomycetota</taxon>
        <taxon>Actinomycetes</taxon>
        <taxon>Streptosporangiales</taxon>
        <taxon>Nocardiopsidaceae</taxon>
        <taxon>Nocardiopsis</taxon>
    </lineage>
</organism>
<protein>
    <submittedName>
        <fullName evidence="1">Methyltransferase</fullName>
    </submittedName>
</protein>
<keyword evidence="1" id="KW-0489">Methyltransferase</keyword>